<reference evidence="3" key="1">
    <citation type="submission" date="2021-01" db="EMBL/GenBank/DDBJ databases">
        <authorList>
            <person name="Corre E."/>
            <person name="Pelletier E."/>
            <person name="Niang G."/>
            <person name="Scheremetjew M."/>
            <person name="Finn R."/>
            <person name="Kale V."/>
            <person name="Holt S."/>
            <person name="Cochrane G."/>
            <person name="Meng A."/>
            <person name="Brown T."/>
            <person name="Cohen L."/>
        </authorList>
    </citation>
    <scope>NUCLEOTIDE SEQUENCE</scope>
    <source>
        <strain evidence="3">CCMP 410</strain>
    </source>
</reference>
<gene>
    <name evidence="3" type="ORF">GOCE00092_LOCUS7387</name>
</gene>
<evidence type="ECO:0000313" key="3">
    <source>
        <dbReference type="EMBL" id="CAD9278478.1"/>
    </source>
</evidence>
<evidence type="ECO:0000256" key="1">
    <source>
        <dbReference type="SAM" id="MobiDB-lite"/>
    </source>
</evidence>
<feature type="transmembrane region" description="Helical" evidence="2">
    <location>
        <begin position="148"/>
        <end position="176"/>
    </location>
</feature>
<proteinExistence type="predicted"/>
<sequence length="366" mass="39552">MKRHVITREQPLDPRLSDDSDGISWLDDLSFPSIPSSAAVDGFSIASTAAVVDEGEFAHGRGDVIDSRIAKGGGELIEEVNGCVAGPSSPTVEGGGDGSGAGDDGSGAGDDDGGGERELIVDVRSSHNPRPSQSRKSKKSRSFCSAKFPTVALGAFGSVAITLACIISFTTIVHLAGAQRTSISLLDCGNDPFTDVYEEYLVAARRTQWQIDRLQTEQPSSDFINGDLNDEDDGQDSRRSPVVDFTRDGKDHLYNDSFHDAIEPAPNWTRTSRTPFLYVRSRFLSSLGIRFIQVWQPTPILSMVLRQKGGAICVQHRITGATSSSAANTTTTSNYIVMEEDAISTMEEDLLMRELLVKEEIAMEGR</sequence>
<evidence type="ECO:0000256" key="2">
    <source>
        <dbReference type="SAM" id="Phobius"/>
    </source>
</evidence>
<accession>A0A7S1Y5J6</accession>
<keyword evidence="2" id="KW-0472">Membrane</keyword>
<dbReference type="AlphaFoldDB" id="A0A7S1Y5J6"/>
<feature type="region of interest" description="Disordered" evidence="1">
    <location>
        <begin position="1"/>
        <end position="21"/>
    </location>
</feature>
<feature type="region of interest" description="Disordered" evidence="1">
    <location>
        <begin position="83"/>
        <end position="116"/>
    </location>
</feature>
<name>A0A7S1Y5J6_9STRA</name>
<protein>
    <submittedName>
        <fullName evidence="3">Uncharacterized protein</fullName>
    </submittedName>
</protein>
<feature type="region of interest" description="Disordered" evidence="1">
    <location>
        <begin position="220"/>
        <end position="245"/>
    </location>
</feature>
<dbReference type="EMBL" id="HBGK01014338">
    <property type="protein sequence ID" value="CAD9278478.1"/>
    <property type="molecule type" value="Transcribed_RNA"/>
</dbReference>
<feature type="compositionally biased region" description="Basic and acidic residues" evidence="1">
    <location>
        <begin position="1"/>
        <end position="18"/>
    </location>
</feature>
<keyword evidence="2" id="KW-1133">Transmembrane helix</keyword>
<keyword evidence="2" id="KW-0812">Transmembrane</keyword>
<feature type="compositionally biased region" description="Gly residues" evidence="1">
    <location>
        <begin position="93"/>
        <end position="108"/>
    </location>
</feature>
<organism evidence="3">
    <name type="scientific">Grammatophora oceanica</name>
    <dbReference type="NCBI Taxonomy" id="210454"/>
    <lineage>
        <taxon>Eukaryota</taxon>
        <taxon>Sar</taxon>
        <taxon>Stramenopiles</taxon>
        <taxon>Ochrophyta</taxon>
        <taxon>Bacillariophyta</taxon>
        <taxon>Fragilariophyceae</taxon>
        <taxon>Fragilariophycidae</taxon>
        <taxon>Rhabdonematales</taxon>
        <taxon>Grammatophoraceae</taxon>
        <taxon>Grammatophora</taxon>
    </lineage>
</organism>
<feature type="compositionally biased region" description="Basic and acidic residues" evidence="1">
    <location>
        <begin position="235"/>
        <end position="245"/>
    </location>
</feature>